<protein>
    <submittedName>
        <fullName evidence="2">Uncharacterized protein</fullName>
    </submittedName>
</protein>
<evidence type="ECO:0000313" key="2">
    <source>
        <dbReference type="EMBL" id="KAG8094965.1"/>
    </source>
</evidence>
<name>A0A8J5WP42_ZIZPA</name>
<proteinExistence type="predicted"/>
<dbReference type="AlphaFoldDB" id="A0A8J5WP42"/>
<feature type="region of interest" description="Disordered" evidence="1">
    <location>
        <begin position="85"/>
        <end position="106"/>
    </location>
</feature>
<feature type="compositionally biased region" description="Polar residues" evidence="1">
    <location>
        <begin position="87"/>
        <end position="106"/>
    </location>
</feature>
<comment type="caution">
    <text evidence="2">The sequence shown here is derived from an EMBL/GenBank/DDBJ whole genome shotgun (WGS) entry which is preliminary data.</text>
</comment>
<evidence type="ECO:0000313" key="3">
    <source>
        <dbReference type="Proteomes" id="UP000729402"/>
    </source>
</evidence>
<reference evidence="2" key="1">
    <citation type="journal article" date="2021" name="bioRxiv">
        <title>Whole Genome Assembly and Annotation of Northern Wild Rice, Zizania palustris L., Supports a Whole Genome Duplication in the Zizania Genus.</title>
        <authorList>
            <person name="Haas M."/>
            <person name="Kono T."/>
            <person name="Macchietto M."/>
            <person name="Millas R."/>
            <person name="McGilp L."/>
            <person name="Shao M."/>
            <person name="Duquette J."/>
            <person name="Hirsch C.N."/>
            <person name="Kimball J."/>
        </authorList>
    </citation>
    <scope>NUCLEOTIDE SEQUENCE</scope>
    <source>
        <tissue evidence="2">Fresh leaf tissue</tissue>
    </source>
</reference>
<organism evidence="2 3">
    <name type="scientific">Zizania palustris</name>
    <name type="common">Northern wild rice</name>
    <dbReference type="NCBI Taxonomy" id="103762"/>
    <lineage>
        <taxon>Eukaryota</taxon>
        <taxon>Viridiplantae</taxon>
        <taxon>Streptophyta</taxon>
        <taxon>Embryophyta</taxon>
        <taxon>Tracheophyta</taxon>
        <taxon>Spermatophyta</taxon>
        <taxon>Magnoliopsida</taxon>
        <taxon>Liliopsida</taxon>
        <taxon>Poales</taxon>
        <taxon>Poaceae</taxon>
        <taxon>BOP clade</taxon>
        <taxon>Oryzoideae</taxon>
        <taxon>Oryzeae</taxon>
        <taxon>Zizaniinae</taxon>
        <taxon>Zizania</taxon>
    </lineage>
</organism>
<dbReference type="Proteomes" id="UP000729402">
    <property type="component" value="Unassembled WGS sequence"/>
</dbReference>
<feature type="region of interest" description="Disordered" evidence="1">
    <location>
        <begin position="31"/>
        <end position="62"/>
    </location>
</feature>
<sequence>MEAGRTTPIASPLQTCSPAARACEEAAAQGEKWAVGKEGSTITPRAPGPVRRLSSIAAPDSGGNRYEIEQRCGWREMRAETRVDASQLASSSLRCGHQSPKQSSLA</sequence>
<accession>A0A8J5WP42</accession>
<reference evidence="2" key="2">
    <citation type="submission" date="2021-02" db="EMBL/GenBank/DDBJ databases">
        <authorList>
            <person name="Kimball J.A."/>
            <person name="Haas M.W."/>
            <person name="Macchietto M."/>
            <person name="Kono T."/>
            <person name="Duquette J."/>
            <person name="Shao M."/>
        </authorList>
    </citation>
    <scope>NUCLEOTIDE SEQUENCE</scope>
    <source>
        <tissue evidence="2">Fresh leaf tissue</tissue>
    </source>
</reference>
<gene>
    <name evidence="2" type="ORF">GUJ93_ZPchr0012g21682</name>
</gene>
<keyword evidence="3" id="KW-1185">Reference proteome</keyword>
<dbReference type="EMBL" id="JAAALK010000080">
    <property type="protein sequence ID" value="KAG8094965.1"/>
    <property type="molecule type" value="Genomic_DNA"/>
</dbReference>
<evidence type="ECO:0000256" key="1">
    <source>
        <dbReference type="SAM" id="MobiDB-lite"/>
    </source>
</evidence>